<evidence type="ECO:0000256" key="3">
    <source>
        <dbReference type="ARBA" id="ARBA00022630"/>
    </source>
</evidence>
<evidence type="ECO:0000256" key="1">
    <source>
        <dbReference type="ARBA" id="ARBA00001974"/>
    </source>
</evidence>
<dbReference type="SUPFAM" id="SSF51905">
    <property type="entry name" value="FAD/NAD(P)-binding domain"/>
    <property type="match status" value="1"/>
</dbReference>
<dbReference type="PANTHER" id="PTHR13847:SF286">
    <property type="entry name" value="D-AMINO ACID DEHYDROGENASE"/>
    <property type="match status" value="1"/>
</dbReference>
<evidence type="ECO:0000259" key="5">
    <source>
        <dbReference type="Pfam" id="PF01266"/>
    </source>
</evidence>
<dbReference type="InterPro" id="IPR036188">
    <property type="entry name" value="FAD/NAD-bd_sf"/>
</dbReference>
<proteinExistence type="inferred from homology"/>
<comment type="similarity">
    <text evidence="2">Belongs to the DadA oxidoreductase family.</text>
</comment>
<evidence type="ECO:0000313" key="6">
    <source>
        <dbReference type="EMBL" id="AQS54610.1"/>
    </source>
</evidence>
<keyword evidence="7" id="KW-1185">Reference proteome</keyword>
<dbReference type="EMBL" id="CP019699">
    <property type="protein sequence ID" value="AQS54610.1"/>
    <property type="molecule type" value="Genomic_DNA"/>
</dbReference>
<evidence type="ECO:0000256" key="4">
    <source>
        <dbReference type="ARBA" id="ARBA00023002"/>
    </source>
</evidence>
<keyword evidence="4" id="KW-0560">Oxidoreductase</keyword>
<name>A0A1U9K3L1_9BACL</name>
<dbReference type="GO" id="GO:0005737">
    <property type="term" value="C:cytoplasm"/>
    <property type="evidence" value="ECO:0007669"/>
    <property type="project" value="TreeGrafter"/>
</dbReference>
<dbReference type="SUPFAM" id="SSF54373">
    <property type="entry name" value="FAD-linked reductases, C-terminal domain"/>
    <property type="match status" value="1"/>
</dbReference>
<dbReference type="Gene3D" id="3.30.9.10">
    <property type="entry name" value="D-Amino Acid Oxidase, subunit A, domain 2"/>
    <property type="match status" value="1"/>
</dbReference>
<dbReference type="PANTHER" id="PTHR13847">
    <property type="entry name" value="SARCOSINE DEHYDROGENASE-RELATED"/>
    <property type="match status" value="1"/>
</dbReference>
<feature type="domain" description="FAD dependent oxidoreductase" evidence="5">
    <location>
        <begin position="2"/>
        <end position="348"/>
    </location>
</feature>
<reference evidence="6 7" key="1">
    <citation type="journal article" date="2015" name="Int. J. Syst. Evol. Microbiol.">
        <title>Novibacillus thermophilus gen. nov., sp. nov., a Gram-staining-negative and moderately thermophilic member of the family Thermoactinomycetaceae.</title>
        <authorList>
            <person name="Yang G."/>
            <person name="Chen J."/>
            <person name="Zhou S."/>
        </authorList>
    </citation>
    <scope>NUCLEOTIDE SEQUENCE [LARGE SCALE GENOMIC DNA]</scope>
    <source>
        <strain evidence="6 7">SG-1</strain>
    </source>
</reference>
<dbReference type="Pfam" id="PF01266">
    <property type="entry name" value="DAO"/>
    <property type="match status" value="1"/>
</dbReference>
<dbReference type="Proteomes" id="UP000188603">
    <property type="component" value="Chromosome"/>
</dbReference>
<accession>A0A1U9K3L1</accession>
<dbReference type="GO" id="GO:0016491">
    <property type="term" value="F:oxidoreductase activity"/>
    <property type="evidence" value="ECO:0007669"/>
    <property type="project" value="UniProtKB-KW"/>
</dbReference>
<protein>
    <submittedName>
        <fullName evidence="6">Oxidoreductase</fullName>
    </submittedName>
</protein>
<dbReference type="STRING" id="1471761.B0W44_01235"/>
<gene>
    <name evidence="6" type="ORF">B0W44_01235</name>
</gene>
<comment type="cofactor">
    <cofactor evidence="1">
        <name>FAD</name>
        <dbReference type="ChEBI" id="CHEBI:57692"/>
    </cofactor>
</comment>
<dbReference type="AlphaFoldDB" id="A0A1U9K3L1"/>
<evidence type="ECO:0000256" key="2">
    <source>
        <dbReference type="ARBA" id="ARBA00009410"/>
    </source>
</evidence>
<organism evidence="6 7">
    <name type="scientific">Novibacillus thermophilus</name>
    <dbReference type="NCBI Taxonomy" id="1471761"/>
    <lineage>
        <taxon>Bacteria</taxon>
        <taxon>Bacillati</taxon>
        <taxon>Bacillota</taxon>
        <taxon>Bacilli</taxon>
        <taxon>Bacillales</taxon>
        <taxon>Thermoactinomycetaceae</taxon>
        <taxon>Novibacillus</taxon>
    </lineage>
</organism>
<dbReference type="RefSeq" id="WP_077718430.1">
    <property type="nucleotide sequence ID" value="NZ_CP019699.1"/>
</dbReference>
<dbReference type="Gene3D" id="3.50.50.60">
    <property type="entry name" value="FAD/NAD(P)-binding domain"/>
    <property type="match status" value="1"/>
</dbReference>
<keyword evidence="3" id="KW-0285">Flavoprotein</keyword>
<dbReference type="InterPro" id="IPR006076">
    <property type="entry name" value="FAD-dep_OxRdtase"/>
</dbReference>
<dbReference type="OrthoDB" id="9805337at2"/>
<sequence>MKVVVVGAGIVGTSTAYHLACKGADVFLVDRKDEGQATAAGAGIVCPWLSKRRSVNWYRLARTGTRYYATLISQLEEDGETAVGYARIGALAVSRDSDELDAIEERARQKRKDAPEMGEISRLDAQEVQKLFPPLHEELSAVHITGAARVDGRLLSQALKRSARKRGVKECTGEAQLEVSGVGVTGVRVNGEKIRADAVVVAAGAWSAELLHPFQLKLPVEPQRGQIVHLRLPGTDTSRWPVVLPESSHYLLAFDDSRIVVGATREDGSGFDYRVTAGGLEEVFREALSVAPGLADGTVHDIRVGFRPMSLRRLPLIGAHPHIPGLVVATGMGPTGLTIGPYAGKLAAGLALGEEPEVDLEPFNPFRTGGQ</sequence>
<evidence type="ECO:0000313" key="7">
    <source>
        <dbReference type="Proteomes" id="UP000188603"/>
    </source>
</evidence>
<dbReference type="KEGG" id="ntr:B0W44_01235"/>